<gene>
    <name evidence="1" type="ORF">CLPUN_06170</name>
</gene>
<organism evidence="1 2">
    <name type="scientific">Clostridium puniceum</name>
    <dbReference type="NCBI Taxonomy" id="29367"/>
    <lineage>
        <taxon>Bacteria</taxon>
        <taxon>Bacillati</taxon>
        <taxon>Bacillota</taxon>
        <taxon>Clostridia</taxon>
        <taxon>Eubacteriales</taxon>
        <taxon>Clostridiaceae</taxon>
        <taxon>Clostridium</taxon>
    </lineage>
</organism>
<dbReference type="AlphaFoldDB" id="A0A1S8TWA9"/>
<accession>A0A1S8TWA9</accession>
<keyword evidence="2" id="KW-1185">Reference proteome</keyword>
<comment type="caution">
    <text evidence="1">The sequence shown here is derived from an EMBL/GenBank/DDBJ whole genome shotgun (WGS) entry which is preliminary data.</text>
</comment>
<sequence>MKIVYYLYINSFKSLFTNLCFCLQDFIGFNGSLKETDINKMTHDLSRHSLYRTVEYKVKNYPKYIHNPLEHPYPHKDKGIRYVDCLTDLSRLSPMELAEMIYTVDMRTINTYFKMLLGIVDKPFTLEDIIYLK</sequence>
<reference evidence="1 2" key="1">
    <citation type="submission" date="2016-05" db="EMBL/GenBank/DDBJ databases">
        <title>Microbial solvent formation.</title>
        <authorList>
            <person name="Poehlein A."/>
            <person name="Montoya Solano J.D."/>
            <person name="Flitsch S."/>
            <person name="Krabben P."/>
            <person name="Duerre P."/>
            <person name="Daniel R."/>
        </authorList>
    </citation>
    <scope>NUCLEOTIDE SEQUENCE [LARGE SCALE GENOMIC DNA]</scope>
    <source>
        <strain evidence="1 2">DSM 2619</strain>
    </source>
</reference>
<evidence type="ECO:0000313" key="2">
    <source>
        <dbReference type="Proteomes" id="UP000190890"/>
    </source>
</evidence>
<proteinExistence type="predicted"/>
<name>A0A1S8TWA9_9CLOT</name>
<dbReference type="Proteomes" id="UP000190890">
    <property type="component" value="Unassembled WGS sequence"/>
</dbReference>
<dbReference type="EMBL" id="LZZM01000033">
    <property type="protein sequence ID" value="OOM82026.1"/>
    <property type="molecule type" value="Genomic_DNA"/>
</dbReference>
<evidence type="ECO:0000313" key="1">
    <source>
        <dbReference type="EMBL" id="OOM82026.1"/>
    </source>
</evidence>
<protein>
    <submittedName>
        <fullName evidence="1">Uncharacterized protein</fullName>
    </submittedName>
</protein>